<gene>
    <name evidence="3" type="ORF">L6654_08115</name>
</gene>
<proteinExistence type="predicted"/>
<protein>
    <submittedName>
        <fullName evidence="3">Uncharacterized protein</fullName>
    </submittedName>
</protein>
<feature type="compositionally biased region" description="Acidic residues" evidence="2">
    <location>
        <begin position="63"/>
        <end position="78"/>
    </location>
</feature>
<feature type="coiled-coil region" evidence="1">
    <location>
        <begin position="19"/>
        <end position="46"/>
    </location>
</feature>
<evidence type="ECO:0000256" key="1">
    <source>
        <dbReference type="SAM" id="Coils"/>
    </source>
</evidence>
<accession>A0A9X1R3D8</accession>
<evidence type="ECO:0000313" key="3">
    <source>
        <dbReference type="EMBL" id="MCG2626587.1"/>
    </source>
</evidence>
<evidence type="ECO:0000313" key="4">
    <source>
        <dbReference type="Proteomes" id="UP001139054"/>
    </source>
</evidence>
<feature type="compositionally biased region" description="Acidic residues" evidence="2">
    <location>
        <begin position="109"/>
        <end position="121"/>
    </location>
</feature>
<evidence type="ECO:0000256" key="2">
    <source>
        <dbReference type="SAM" id="MobiDB-lite"/>
    </source>
</evidence>
<name>A0A9X1R3D8_9BRAD</name>
<reference evidence="3" key="1">
    <citation type="submission" date="2022-01" db="EMBL/GenBank/DDBJ databases">
        <title>Genome sequnece data of strain Bradyrhizobium sp. nov.</title>
        <authorList>
            <person name="Zhang J."/>
        </authorList>
    </citation>
    <scope>NUCLEOTIDE SEQUENCE</scope>
    <source>
        <strain evidence="3">WYCCWR 13023</strain>
    </source>
</reference>
<organism evidence="3 4">
    <name type="scientific">Bradyrhizobium zhengyangense</name>
    <dbReference type="NCBI Taxonomy" id="2911009"/>
    <lineage>
        <taxon>Bacteria</taxon>
        <taxon>Pseudomonadati</taxon>
        <taxon>Pseudomonadota</taxon>
        <taxon>Alphaproteobacteria</taxon>
        <taxon>Hyphomicrobiales</taxon>
        <taxon>Nitrobacteraceae</taxon>
        <taxon>Bradyrhizobium</taxon>
    </lineage>
</organism>
<sequence length="192" mass="21246">MENVRELDAESTRAILTGLGIQQRERRKAIQRVQKLRQKASAEIERLISFLDASDPYVMTECEDGADDGPCDTDELEQDLASPDPRTSGDVLGRSPWIARTFDQSGFQGEDEEADDSDDEPSLGFLDRLDQDSGLTMGWGSDLEDEHDGAEPGEDEEPSLGWTTSGVLGGLYDREQDDSDREDSEPLLTECV</sequence>
<dbReference type="RefSeq" id="WP_237890105.1">
    <property type="nucleotide sequence ID" value="NZ_JAKLTY010000004.1"/>
</dbReference>
<dbReference type="AlphaFoldDB" id="A0A9X1R3D8"/>
<dbReference type="Proteomes" id="UP001139054">
    <property type="component" value="Unassembled WGS sequence"/>
</dbReference>
<keyword evidence="1" id="KW-0175">Coiled coil</keyword>
<feature type="region of interest" description="Disordered" evidence="2">
    <location>
        <begin position="63"/>
        <end position="192"/>
    </location>
</feature>
<dbReference type="EMBL" id="JAKLTY010000004">
    <property type="protein sequence ID" value="MCG2626587.1"/>
    <property type="molecule type" value="Genomic_DNA"/>
</dbReference>
<feature type="compositionally biased region" description="Acidic residues" evidence="2">
    <location>
        <begin position="175"/>
        <end position="185"/>
    </location>
</feature>
<feature type="compositionally biased region" description="Acidic residues" evidence="2">
    <location>
        <begin position="142"/>
        <end position="158"/>
    </location>
</feature>
<comment type="caution">
    <text evidence="3">The sequence shown here is derived from an EMBL/GenBank/DDBJ whole genome shotgun (WGS) entry which is preliminary data.</text>
</comment>